<dbReference type="Proteomes" id="UP000250140">
    <property type="component" value="Unassembled WGS sequence"/>
</dbReference>
<evidence type="ECO:0000313" key="3">
    <source>
        <dbReference type="Proteomes" id="UP000250140"/>
    </source>
</evidence>
<accession>A0A8E2JNH3</accession>
<dbReference type="Gene3D" id="1.25.40.10">
    <property type="entry name" value="Tetratricopeptide repeat domain"/>
    <property type="match status" value="1"/>
</dbReference>
<evidence type="ECO:0000313" key="2">
    <source>
        <dbReference type="EMBL" id="OCL03734.1"/>
    </source>
</evidence>
<name>A0A8E2JNH3_9PEZI</name>
<dbReference type="InterPro" id="IPR011990">
    <property type="entry name" value="TPR-like_helical_dom_sf"/>
</dbReference>
<dbReference type="EMBL" id="KV750692">
    <property type="protein sequence ID" value="OCL03734.1"/>
    <property type="molecule type" value="Genomic_DNA"/>
</dbReference>
<feature type="region of interest" description="Disordered" evidence="1">
    <location>
        <begin position="1"/>
        <end position="20"/>
    </location>
</feature>
<sequence length="363" mass="40406">MSSLSLQTSASRSNHEKPKTLTEIEAAIRDLEAALASTASGETHQPAFQAVHHDRLADLYFSKHTITRSSEDFDAIEHQSSIASTLGREAMQGIPPGYSKAAQWCALQGSRLTLRYERFGDRKDLDEAIEVYNEALGTLMEDSTLRSVIFMNQANCLCTRYEIDGASEDIEDAIENAKKSLVAAGGNAVAVQNDLSTMYLSKYEKDRKVEDLEQAIKLAQKAVDGTEKDDPRLPTRLLNLANGLKADYECNENFMNIHETIQVLQNAERAARLCNAECMLQILSHLAHVFYIRYTKDRGSSDLIAAKRKAEEGLRMIGDAREDSVNLDVHNSLTKLLHTCSEEAREPEEGGEEIYEEGISVQM</sequence>
<dbReference type="AlphaFoldDB" id="A0A8E2JNH3"/>
<feature type="region of interest" description="Disordered" evidence="1">
    <location>
        <begin position="344"/>
        <end position="363"/>
    </location>
</feature>
<proteinExistence type="predicted"/>
<keyword evidence="3" id="KW-1185">Reference proteome</keyword>
<reference evidence="2 3" key="1">
    <citation type="journal article" date="2016" name="Nat. Commun.">
        <title>Ectomycorrhizal ecology is imprinted in the genome of the dominant symbiotic fungus Cenococcum geophilum.</title>
        <authorList>
            <consortium name="DOE Joint Genome Institute"/>
            <person name="Peter M."/>
            <person name="Kohler A."/>
            <person name="Ohm R.A."/>
            <person name="Kuo A."/>
            <person name="Krutzmann J."/>
            <person name="Morin E."/>
            <person name="Arend M."/>
            <person name="Barry K.W."/>
            <person name="Binder M."/>
            <person name="Choi C."/>
            <person name="Clum A."/>
            <person name="Copeland A."/>
            <person name="Grisel N."/>
            <person name="Haridas S."/>
            <person name="Kipfer T."/>
            <person name="LaButti K."/>
            <person name="Lindquist E."/>
            <person name="Lipzen A."/>
            <person name="Maire R."/>
            <person name="Meier B."/>
            <person name="Mihaltcheva S."/>
            <person name="Molinier V."/>
            <person name="Murat C."/>
            <person name="Poggeler S."/>
            <person name="Quandt C.A."/>
            <person name="Sperisen C."/>
            <person name="Tritt A."/>
            <person name="Tisserant E."/>
            <person name="Crous P.W."/>
            <person name="Henrissat B."/>
            <person name="Nehls U."/>
            <person name="Egli S."/>
            <person name="Spatafora J.W."/>
            <person name="Grigoriev I.V."/>
            <person name="Martin F.M."/>
        </authorList>
    </citation>
    <scope>NUCLEOTIDE SEQUENCE [LARGE SCALE GENOMIC DNA]</scope>
    <source>
        <strain evidence="2 3">CBS 207.34</strain>
    </source>
</reference>
<dbReference type="SUPFAM" id="SSF81901">
    <property type="entry name" value="HCP-like"/>
    <property type="match status" value="1"/>
</dbReference>
<dbReference type="OrthoDB" id="9991317at2759"/>
<gene>
    <name evidence="2" type="ORF">AOQ84DRAFT_139897</name>
</gene>
<evidence type="ECO:0000256" key="1">
    <source>
        <dbReference type="SAM" id="MobiDB-lite"/>
    </source>
</evidence>
<organism evidence="2 3">
    <name type="scientific">Glonium stellatum</name>
    <dbReference type="NCBI Taxonomy" id="574774"/>
    <lineage>
        <taxon>Eukaryota</taxon>
        <taxon>Fungi</taxon>
        <taxon>Dikarya</taxon>
        <taxon>Ascomycota</taxon>
        <taxon>Pezizomycotina</taxon>
        <taxon>Dothideomycetes</taxon>
        <taxon>Pleosporomycetidae</taxon>
        <taxon>Gloniales</taxon>
        <taxon>Gloniaceae</taxon>
        <taxon>Glonium</taxon>
    </lineage>
</organism>
<feature type="compositionally biased region" description="Low complexity" evidence="1">
    <location>
        <begin position="1"/>
        <end position="12"/>
    </location>
</feature>
<protein>
    <submittedName>
        <fullName evidence="2">Uncharacterized protein</fullName>
    </submittedName>
</protein>